<dbReference type="RefSeq" id="WP_212494733.1">
    <property type="nucleotide sequence ID" value="NZ_JAFCJH010000052.1"/>
</dbReference>
<feature type="domain" description="HTH tetR-type" evidence="3">
    <location>
        <begin position="17"/>
        <end position="77"/>
    </location>
</feature>
<dbReference type="SUPFAM" id="SSF46689">
    <property type="entry name" value="Homeodomain-like"/>
    <property type="match status" value="1"/>
</dbReference>
<accession>A0ABS5FU88</accession>
<evidence type="ECO:0000313" key="5">
    <source>
        <dbReference type="Proteomes" id="UP001315278"/>
    </source>
</evidence>
<evidence type="ECO:0000313" key="4">
    <source>
        <dbReference type="EMBL" id="MBR0800303.1"/>
    </source>
</evidence>
<dbReference type="Pfam" id="PF17937">
    <property type="entry name" value="TetR_C_28"/>
    <property type="match status" value="1"/>
</dbReference>
<dbReference type="InterPro" id="IPR041479">
    <property type="entry name" value="TetR_CgmR_C"/>
</dbReference>
<keyword evidence="1 2" id="KW-0238">DNA-binding</keyword>
<dbReference type="Gene3D" id="1.10.357.10">
    <property type="entry name" value="Tetracycline Repressor, domain 2"/>
    <property type="match status" value="1"/>
</dbReference>
<dbReference type="InterPro" id="IPR009057">
    <property type="entry name" value="Homeodomain-like_sf"/>
</dbReference>
<feature type="DNA-binding region" description="H-T-H motif" evidence="2">
    <location>
        <begin position="40"/>
        <end position="59"/>
    </location>
</feature>
<evidence type="ECO:0000256" key="2">
    <source>
        <dbReference type="PROSITE-ProRule" id="PRU00335"/>
    </source>
</evidence>
<dbReference type="Proteomes" id="UP001315278">
    <property type="component" value="Unassembled WGS sequence"/>
</dbReference>
<protein>
    <submittedName>
        <fullName evidence="4">TetR family transcriptional regulator</fullName>
    </submittedName>
</protein>
<reference evidence="5" key="1">
    <citation type="journal article" date="2021" name="ISME J.">
        <title>Evolutionary origin and ecological implication of a unique nif island in free-living Bradyrhizobium lineages.</title>
        <authorList>
            <person name="Tao J."/>
        </authorList>
    </citation>
    <scope>NUCLEOTIDE SEQUENCE [LARGE SCALE GENOMIC DNA]</scope>
    <source>
        <strain evidence="5">SZCCT0434</strain>
    </source>
</reference>
<sequence length="195" mass="21026">MKARRPITKEPVPIGRPSARSALLDVALDIILDEGVEGLTLEGPAAQSGISKSGLLYHFPNRDELNKAVRLHVRDRYRAARHEATESLPEGPSRTLTGWALAALHNRSQLDAVSAKIMTSGPWDAAEGLAHHQERFGAISKGVGFDRAAAVYLAVEGLWFLELAGFAPFSEAKRKRVVSLLLSIAGGREIGAESN</sequence>
<dbReference type="InterPro" id="IPR001647">
    <property type="entry name" value="HTH_TetR"/>
</dbReference>
<comment type="caution">
    <text evidence="4">The sequence shown here is derived from an EMBL/GenBank/DDBJ whole genome shotgun (WGS) entry which is preliminary data.</text>
</comment>
<organism evidence="4 5">
    <name type="scientific">Bradyrhizobium jicamae</name>
    <dbReference type="NCBI Taxonomy" id="280332"/>
    <lineage>
        <taxon>Bacteria</taxon>
        <taxon>Pseudomonadati</taxon>
        <taxon>Pseudomonadota</taxon>
        <taxon>Alphaproteobacteria</taxon>
        <taxon>Hyphomicrobiales</taxon>
        <taxon>Nitrobacteraceae</taxon>
        <taxon>Bradyrhizobium</taxon>
    </lineage>
</organism>
<name>A0ABS5FU88_9BRAD</name>
<gene>
    <name evidence="4" type="ORF">JQ615_33540</name>
</gene>
<dbReference type="EMBL" id="JAFCJH010000052">
    <property type="protein sequence ID" value="MBR0800303.1"/>
    <property type="molecule type" value="Genomic_DNA"/>
</dbReference>
<proteinExistence type="predicted"/>
<dbReference type="Pfam" id="PF00440">
    <property type="entry name" value="TetR_N"/>
    <property type="match status" value="1"/>
</dbReference>
<evidence type="ECO:0000256" key="1">
    <source>
        <dbReference type="ARBA" id="ARBA00023125"/>
    </source>
</evidence>
<evidence type="ECO:0000259" key="3">
    <source>
        <dbReference type="PROSITE" id="PS50977"/>
    </source>
</evidence>
<keyword evidence="5" id="KW-1185">Reference proteome</keyword>
<dbReference type="PROSITE" id="PS50977">
    <property type="entry name" value="HTH_TETR_2"/>
    <property type="match status" value="1"/>
</dbReference>